<dbReference type="Proteomes" id="UP000829398">
    <property type="component" value="Chromosome 3"/>
</dbReference>
<evidence type="ECO:0000313" key="2">
    <source>
        <dbReference type="Proteomes" id="UP000829398"/>
    </source>
</evidence>
<proteinExistence type="predicted"/>
<dbReference type="EMBL" id="CM039172">
    <property type="protein sequence ID" value="KAH9775844.1"/>
    <property type="molecule type" value="Genomic_DNA"/>
</dbReference>
<keyword evidence="2" id="KW-1185">Reference proteome</keyword>
<organism evidence="1 2">
    <name type="scientific">Citrus sinensis</name>
    <name type="common">Sweet orange</name>
    <name type="synonym">Citrus aurantium var. sinensis</name>
    <dbReference type="NCBI Taxonomy" id="2711"/>
    <lineage>
        <taxon>Eukaryota</taxon>
        <taxon>Viridiplantae</taxon>
        <taxon>Streptophyta</taxon>
        <taxon>Embryophyta</taxon>
        <taxon>Tracheophyta</taxon>
        <taxon>Spermatophyta</taxon>
        <taxon>Magnoliopsida</taxon>
        <taxon>eudicotyledons</taxon>
        <taxon>Gunneridae</taxon>
        <taxon>Pentapetalae</taxon>
        <taxon>rosids</taxon>
        <taxon>malvids</taxon>
        <taxon>Sapindales</taxon>
        <taxon>Rutaceae</taxon>
        <taxon>Aurantioideae</taxon>
        <taxon>Citrus</taxon>
    </lineage>
</organism>
<protein>
    <submittedName>
        <fullName evidence="1">Zinc finger protein BRUTUS-like</fullName>
    </submittedName>
</protein>
<accession>A0ACB8LQP5</accession>
<sequence>MDGGDSTENAADKDEDEAPPLSESETFPGVGLVDAPILLLVYFHKAQRAELVELHRLAVTALERGFHDRKLILELQRRFEFLKVVYKYHCVAEDEVIFLALDAHIKNVVSTYSLEHESIDELFDSVFDLLNVLLGGSENVSKPFQEVVFCIGTIKTFICQHMLKEEEQVDIYFSTPLRVECNNILAVGMQVFPLLVRQFSSTEQASLVCQFLCSVPVMLLEVLLPWMLSFLSEDAKVEVRHCIKEIVSEETTLQEVLTSWLHSNSQPTFWDFFIKNEKIVQHLDGSANMKSIPKLLQSKSYSGENWDRKRVCGLHANVEQGPVSGLLPWHRIIRKDLEGILESLFQMKSSNAFSDLHSVAVQLKLLVDVLIFYGTALERFYYPGINELPSGCPARPKEQFHVEPLQQLLYHYFHNSNPPCKFVEKLICELESFVMDVRKQFAFQETECCSLEMQQHLLYRTLYMMPLGLLKCVITWFSAYLSEDESRSILYGINHGGPFINKSFTYLLQEWFRIGCSGKISVENFRMNLQKMFKSKCSFLCEKQAIEFSSLHPDVEACKGTKQGQTDPFFSDKDNKWYPYSSSSPFHTAKKYETSCSSGTSLLISFPQTIRTFDPLPRLSVEKSCSGSIIDEPIPMDLIFFFHKALKKDLDYLVFGSAQLAENALFLVEFHRRFNLIRLLYEIHSDAEDEIAFPAMEAKGKLQNISHSYSIDHRLEAEHFKKISNILIEMLELQASVSSNESNAQDKRMLKYKQLCIRLQDICKSMHKLLSEHIRREETELWPLFRECFSIEEQEKIIKCMLGRIRAETLQDMLPWLMASLTPREQNTMMSLWCSATKCTMFEEWLGEWWEGYDMTSARVESSVSPIFAGDPLEIISTYLSKEVPEEWNGESCNKGSNFTQNNYNGTDIGPLRKSSVGCKEQNFIEELSNYECSKCIKLCSDGDKKRSNEAVGLMAWIDKPGQNFPEKCRNHENILAVSQESLETAIRRVSRDSSLDPQKKSFIIQNLLMSRWITGQQMTHSKVTISSSGEEIPGQQPSYRDTEKLIFGCKHYKRNCKLVATCCNSLYTCIRCHDEVADHALDRKSISEMMCMKCLIIQPVGSTCSTTSCKNFSMARYYCRICKLFDDERVGKGLGIDYFHCMNCNACMSRSLQVHICREKSFMDNCPICHEDLFSSTNPAKALPCGHMMHSTCFQDYTCTHYTCPICSKSLGDMQVYFSMLDALLAEEKMPPEYLGQTQVILCNDCEKKGAASFHWLYHKCSFCGSYNTRLV</sequence>
<name>A0ACB8LQP5_CITSI</name>
<evidence type="ECO:0000313" key="1">
    <source>
        <dbReference type="EMBL" id="KAH9775844.1"/>
    </source>
</evidence>
<gene>
    <name evidence="1" type="ORF">KPL71_006516</name>
</gene>
<reference evidence="2" key="1">
    <citation type="journal article" date="2023" name="Hortic. Res.">
        <title>A chromosome-level phased genome enabling allele-level studies in sweet orange: a case study on citrus Huanglongbing tolerance.</title>
        <authorList>
            <person name="Wu B."/>
            <person name="Yu Q."/>
            <person name="Deng Z."/>
            <person name="Duan Y."/>
            <person name="Luo F."/>
            <person name="Gmitter F. Jr."/>
        </authorList>
    </citation>
    <scope>NUCLEOTIDE SEQUENCE [LARGE SCALE GENOMIC DNA]</scope>
    <source>
        <strain evidence="2">cv. Valencia</strain>
    </source>
</reference>
<comment type="caution">
    <text evidence="1">The sequence shown here is derived from an EMBL/GenBank/DDBJ whole genome shotgun (WGS) entry which is preliminary data.</text>
</comment>